<evidence type="ECO:0000256" key="1">
    <source>
        <dbReference type="SAM" id="Phobius"/>
    </source>
</evidence>
<accession>A0ABX6MAV4</accession>
<evidence type="ECO:0000313" key="3">
    <source>
        <dbReference type="Proteomes" id="UP000503117"/>
    </source>
</evidence>
<dbReference type="EMBL" id="CP051684">
    <property type="protein sequence ID" value="QJD91463.1"/>
    <property type="molecule type" value="Genomic_DNA"/>
</dbReference>
<reference evidence="2 3" key="1">
    <citation type="submission" date="2020-04" db="EMBL/GenBank/DDBJ databases">
        <title>Genome sequencing of novel species.</title>
        <authorList>
            <person name="Heo J."/>
            <person name="Kim S.-J."/>
            <person name="Kim J.-S."/>
            <person name="Hong S.-B."/>
            <person name="Kwon S.-W."/>
        </authorList>
    </citation>
    <scope>NUCLEOTIDE SEQUENCE [LARGE SCALE GENOMIC DNA]</scope>
    <source>
        <strain evidence="2 3">AF9R3</strain>
    </source>
</reference>
<organism evidence="2 3">
    <name type="scientific">Duganella dendranthematis</name>
    <dbReference type="NCBI Taxonomy" id="2728021"/>
    <lineage>
        <taxon>Bacteria</taxon>
        <taxon>Pseudomonadati</taxon>
        <taxon>Pseudomonadota</taxon>
        <taxon>Betaproteobacteria</taxon>
        <taxon>Burkholderiales</taxon>
        <taxon>Oxalobacteraceae</taxon>
        <taxon>Telluria group</taxon>
        <taxon>Duganella</taxon>
    </lineage>
</organism>
<evidence type="ECO:0008006" key="4">
    <source>
        <dbReference type="Google" id="ProtNLM"/>
    </source>
</evidence>
<proteinExistence type="predicted"/>
<keyword evidence="1" id="KW-1133">Transmembrane helix</keyword>
<keyword evidence="3" id="KW-1185">Reference proteome</keyword>
<feature type="transmembrane region" description="Helical" evidence="1">
    <location>
        <begin position="46"/>
        <end position="65"/>
    </location>
</feature>
<keyword evidence="1" id="KW-0812">Transmembrane</keyword>
<protein>
    <recommendedName>
        <fullName evidence="4">Holin</fullName>
    </recommendedName>
</protein>
<dbReference type="Proteomes" id="UP000503117">
    <property type="component" value="Chromosome"/>
</dbReference>
<gene>
    <name evidence="2" type="ORF">HH213_16075</name>
</gene>
<evidence type="ECO:0000313" key="2">
    <source>
        <dbReference type="EMBL" id="QJD91463.1"/>
    </source>
</evidence>
<feature type="transmembrane region" description="Helical" evidence="1">
    <location>
        <begin position="6"/>
        <end position="25"/>
    </location>
</feature>
<dbReference type="RefSeq" id="WP_169112874.1">
    <property type="nucleotide sequence ID" value="NZ_CP051684.1"/>
</dbReference>
<feature type="transmembrane region" description="Helical" evidence="1">
    <location>
        <begin position="71"/>
        <end position="92"/>
    </location>
</feature>
<name>A0ABX6MAV4_9BURK</name>
<sequence>MASIDPLATWQLVAIAAAGGFVWNMRDLWEDGKKSADKRTSKDLRYWTFFVFWPCAGAALAWLYILDGSTLRPLLAFSVGLSISSTLQTMVAKAPPVPPPNKEEKQE</sequence>
<keyword evidence="1" id="KW-0472">Membrane</keyword>